<feature type="binding site" evidence="9">
    <location>
        <position position="208"/>
    </location>
    <ligand>
        <name>substrate</name>
    </ligand>
</feature>
<evidence type="ECO:0000256" key="8">
    <source>
        <dbReference type="PIRSR" id="PIRSR500134-1"/>
    </source>
</evidence>
<dbReference type="Pfam" id="PF03721">
    <property type="entry name" value="UDPG_MGDP_dh_N"/>
    <property type="match status" value="1"/>
</dbReference>
<comment type="catalytic activity">
    <reaction evidence="6 7">
        <text>UDP-alpha-D-glucose + 2 NAD(+) + H2O = UDP-alpha-D-glucuronate + 2 NADH + 3 H(+)</text>
        <dbReference type="Rhea" id="RHEA:23596"/>
        <dbReference type="ChEBI" id="CHEBI:15377"/>
        <dbReference type="ChEBI" id="CHEBI:15378"/>
        <dbReference type="ChEBI" id="CHEBI:57540"/>
        <dbReference type="ChEBI" id="CHEBI:57945"/>
        <dbReference type="ChEBI" id="CHEBI:58052"/>
        <dbReference type="ChEBI" id="CHEBI:58885"/>
        <dbReference type="EC" id="1.1.1.22"/>
    </reaction>
</comment>
<comment type="caution">
    <text evidence="12">The sequence shown here is derived from an EMBL/GenBank/DDBJ whole genome shotgun (WGS) entry which is preliminary data.</text>
</comment>
<dbReference type="Gene3D" id="1.20.5.100">
    <property type="entry name" value="Cytochrome c1, transmembrane anchor, C-terminal"/>
    <property type="match status" value="1"/>
</dbReference>
<dbReference type="PIRSF" id="PIRSF000124">
    <property type="entry name" value="UDPglc_GDPman_dh"/>
    <property type="match status" value="1"/>
</dbReference>
<comment type="pathway">
    <text evidence="1">Nucleotide-sugar biosynthesis; UDP-alpha-D-glucuronate biosynthesis; UDP-alpha-D-glucuronate from UDP-alpha-D-glucose: step 1/1.</text>
</comment>
<dbReference type="InterPro" id="IPR028357">
    <property type="entry name" value="UDPglc_DH_bac"/>
</dbReference>
<feature type="binding site" evidence="9">
    <location>
        <begin position="149"/>
        <end position="152"/>
    </location>
    <ligand>
        <name>substrate</name>
    </ligand>
</feature>
<protein>
    <recommendedName>
        <fullName evidence="3 7">UDP-glucose 6-dehydrogenase</fullName>
        <ecNumber evidence="3 7">1.1.1.22</ecNumber>
    </recommendedName>
</protein>
<accession>A0A0F0L9E3</accession>
<evidence type="ECO:0000256" key="4">
    <source>
        <dbReference type="ARBA" id="ARBA00023002"/>
    </source>
</evidence>
<dbReference type="SUPFAM" id="SSF48179">
    <property type="entry name" value="6-phosphogluconate dehydrogenase C-terminal domain-like"/>
    <property type="match status" value="1"/>
</dbReference>
<dbReference type="GO" id="GO:0003979">
    <property type="term" value="F:UDP-glucose 6-dehydrogenase activity"/>
    <property type="evidence" value="ECO:0007669"/>
    <property type="project" value="UniProtKB-EC"/>
</dbReference>
<feature type="binding site" evidence="10">
    <location>
        <position position="30"/>
    </location>
    <ligand>
        <name>NAD(+)</name>
        <dbReference type="ChEBI" id="CHEBI:57540"/>
    </ligand>
</feature>
<dbReference type="InterPro" id="IPR008927">
    <property type="entry name" value="6-PGluconate_DH-like_C_sf"/>
</dbReference>
<dbReference type="PIRSF" id="PIRSF500134">
    <property type="entry name" value="UDPglc_DH_bac"/>
    <property type="match status" value="1"/>
</dbReference>
<evidence type="ECO:0000313" key="13">
    <source>
        <dbReference type="Proteomes" id="UP000033640"/>
    </source>
</evidence>
<feature type="binding site" evidence="10">
    <location>
        <position position="334"/>
    </location>
    <ligand>
        <name>NAD(+)</name>
        <dbReference type="ChEBI" id="CHEBI:57540"/>
    </ligand>
</feature>
<gene>
    <name evidence="12" type="primary">ywqF</name>
    <name evidence="12" type="ORF">RS83_01933</name>
</gene>
<evidence type="ECO:0000256" key="9">
    <source>
        <dbReference type="PIRSR" id="PIRSR500134-2"/>
    </source>
</evidence>
<evidence type="ECO:0000256" key="7">
    <source>
        <dbReference type="PIRNR" id="PIRNR000124"/>
    </source>
</evidence>
<organism evidence="12 13">
    <name type="scientific">Microbacterium oxydans</name>
    <dbReference type="NCBI Taxonomy" id="82380"/>
    <lineage>
        <taxon>Bacteria</taxon>
        <taxon>Bacillati</taxon>
        <taxon>Actinomycetota</taxon>
        <taxon>Actinomycetes</taxon>
        <taxon>Micrococcales</taxon>
        <taxon>Microbacteriaceae</taxon>
        <taxon>Microbacterium</taxon>
    </lineage>
</organism>
<dbReference type="Proteomes" id="UP000033640">
    <property type="component" value="Unassembled WGS sequence"/>
</dbReference>
<feature type="binding site" evidence="10">
    <location>
        <position position="267"/>
    </location>
    <ligand>
        <name>NAD(+)</name>
        <dbReference type="ChEBI" id="CHEBI:57540"/>
    </ligand>
</feature>
<comment type="similarity">
    <text evidence="2 7">Belongs to the UDP-glucose/GDP-mannose dehydrogenase family.</text>
</comment>
<keyword evidence="5 7" id="KW-0520">NAD</keyword>
<evidence type="ECO:0000256" key="10">
    <source>
        <dbReference type="PIRSR" id="PIRSR500134-3"/>
    </source>
</evidence>
<feature type="binding site" evidence="10">
    <location>
        <position position="152"/>
    </location>
    <ligand>
        <name>NAD(+)</name>
        <dbReference type="ChEBI" id="CHEBI:57540"/>
    </ligand>
</feature>
<dbReference type="PATRIC" id="fig|82380.11.peg.1969"/>
<dbReference type="GO" id="GO:0051287">
    <property type="term" value="F:NAD binding"/>
    <property type="evidence" value="ECO:0007669"/>
    <property type="project" value="InterPro"/>
</dbReference>
<feature type="binding site" evidence="10">
    <location>
        <position position="35"/>
    </location>
    <ligand>
        <name>NAD(+)</name>
        <dbReference type="ChEBI" id="CHEBI:57540"/>
    </ligand>
</feature>
<dbReference type="InterPro" id="IPR001732">
    <property type="entry name" value="UDP-Glc/GDP-Man_DH_N"/>
</dbReference>
<dbReference type="NCBIfam" id="TIGR03026">
    <property type="entry name" value="NDP-sugDHase"/>
    <property type="match status" value="1"/>
</dbReference>
<dbReference type="OrthoDB" id="5193947at2"/>
<dbReference type="UniPathway" id="UPA00038">
    <property type="reaction ID" value="UER00491"/>
</dbReference>
<dbReference type="GO" id="GO:0000271">
    <property type="term" value="P:polysaccharide biosynthetic process"/>
    <property type="evidence" value="ECO:0007669"/>
    <property type="project" value="InterPro"/>
</dbReference>
<dbReference type="SUPFAM" id="SSF52413">
    <property type="entry name" value="UDP-glucose/GDP-mannose dehydrogenase C-terminal domain"/>
    <property type="match status" value="1"/>
</dbReference>
<dbReference type="SMART" id="SM00984">
    <property type="entry name" value="UDPG_MGDP_dh_C"/>
    <property type="match status" value="1"/>
</dbReference>
<dbReference type="PANTHER" id="PTHR43750">
    <property type="entry name" value="UDP-GLUCOSE 6-DEHYDROGENASE TUAD"/>
    <property type="match status" value="1"/>
</dbReference>
<dbReference type="Pfam" id="PF00984">
    <property type="entry name" value="UDPG_MGDP_dh"/>
    <property type="match status" value="1"/>
</dbReference>
<dbReference type="GO" id="GO:0006065">
    <property type="term" value="P:UDP-glucuronate biosynthetic process"/>
    <property type="evidence" value="ECO:0007669"/>
    <property type="project" value="UniProtKB-UniPathway"/>
</dbReference>
<evidence type="ECO:0000256" key="1">
    <source>
        <dbReference type="ARBA" id="ARBA00004701"/>
    </source>
</evidence>
<dbReference type="InterPro" id="IPR014026">
    <property type="entry name" value="UDP-Glc/GDP-Man_DH_dimer"/>
</dbReference>
<dbReference type="SUPFAM" id="SSF51735">
    <property type="entry name" value="NAD(P)-binding Rossmann-fold domains"/>
    <property type="match status" value="1"/>
</dbReference>
<feature type="domain" description="UDP-glucose/GDP-mannose dehydrogenase C-terminal" evidence="11">
    <location>
        <begin position="320"/>
        <end position="421"/>
    </location>
</feature>
<keyword evidence="4 7" id="KW-0560">Oxidoreductase</keyword>
<proteinExistence type="inferred from homology"/>
<evidence type="ECO:0000259" key="11">
    <source>
        <dbReference type="SMART" id="SM00984"/>
    </source>
</evidence>
<dbReference type="InterPro" id="IPR017476">
    <property type="entry name" value="UDP-Glc/GDP-Man"/>
</dbReference>
<dbReference type="AlphaFoldDB" id="A0A0F0L9E3"/>
<dbReference type="Gene3D" id="3.40.50.720">
    <property type="entry name" value="NAD(P)-binding Rossmann-like Domain"/>
    <property type="match status" value="2"/>
</dbReference>
<evidence type="ECO:0000256" key="3">
    <source>
        <dbReference type="ARBA" id="ARBA00012954"/>
    </source>
</evidence>
<dbReference type="Pfam" id="PF03720">
    <property type="entry name" value="UDPG_MGDP_dh_C"/>
    <property type="match status" value="1"/>
</dbReference>
<evidence type="ECO:0000313" key="12">
    <source>
        <dbReference type="EMBL" id="KJL29304.1"/>
    </source>
</evidence>
<name>A0A0F0L9E3_9MICO</name>
<evidence type="ECO:0000256" key="5">
    <source>
        <dbReference type="ARBA" id="ARBA00023027"/>
    </source>
</evidence>
<feature type="binding site" evidence="10">
    <location>
        <position position="85"/>
    </location>
    <ligand>
        <name>NAD(+)</name>
        <dbReference type="ChEBI" id="CHEBI:57540"/>
    </ligand>
</feature>
<feature type="binding site" evidence="9">
    <location>
        <position position="327"/>
    </location>
    <ligand>
        <name>substrate</name>
    </ligand>
</feature>
<dbReference type="RefSeq" id="WP_045279276.1">
    <property type="nucleotide sequence ID" value="NZ_JYIW01000024.1"/>
</dbReference>
<dbReference type="InterPro" id="IPR036220">
    <property type="entry name" value="UDP-Glc/GDP-Man_DH_C_sf"/>
</dbReference>
<reference evidence="12 13" key="1">
    <citation type="submission" date="2015-02" db="EMBL/GenBank/DDBJ databases">
        <title>Draft genome sequences of ten Microbacterium spp. with emphasis on heavy metal contaminated environments.</title>
        <authorList>
            <person name="Corretto E."/>
        </authorList>
    </citation>
    <scope>NUCLEOTIDE SEQUENCE [LARGE SCALE GENOMIC DNA]</scope>
    <source>
        <strain evidence="12 13">BEL4b</strain>
    </source>
</reference>
<evidence type="ECO:0000256" key="2">
    <source>
        <dbReference type="ARBA" id="ARBA00006601"/>
    </source>
</evidence>
<feature type="binding site" evidence="9">
    <location>
        <begin position="253"/>
        <end position="257"/>
    </location>
    <ligand>
        <name>substrate</name>
    </ligand>
</feature>
<feature type="binding site" evidence="9">
    <location>
        <position position="261"/>
    </location>
    <ligand>
        <name>substrate</name>
    </ligand>
</feature>
<evidence type="ECO:0000256" key="6">
    <source>
        <dbReference type="ARBA" id="ARBA00047473"/>
    </source>
</evidence>
<dbReference type="InterPro" id="IPR036291">
    <property type="entry name" value="NAD(P)-bd_dom_sf"/>
</dbReference>
<feature type="active site" description="Nucleophile" evidence="8">
    <location>
        <position position="264"/>
    </location>
</feature>
<dbReference type="EC" id="1.1.1.22" evidence="3 7"/>
<sequence length="437" mass="46440">MKISVVGCGYLGAVHAVSMAELGHDVVGVDVDAERIALLAAGTAPFFEPELDQLLDRGLASGRLRFTTSPAEVADADVHFLAVGTPQKQGSHAADLTYVDAAFETILGVAKPGSLIVGKSTVPVGTAQRLATRLPEHGGSVSLAWNPEFLREGFAIKDTLEPDRLVYGVVSGDQGRDDAERLDAVYRTAITAGTPRIITDYATSELVKVSANAFLATKISFINAISEIADVAGADITALADAIGQDARIGRRFLNAGVGFGGGCLPKDIRAFAARAEELGKGSSLAFLNEVDAINLRQRQRVVDLAVEALGGSVNERRIVILGVSFKPNSDDVRDSPALDVAVALKGLGADVVATDPEGIENARRRHPQLSYVSSSREALRGAELVVLVTEWQEYRDLDPSDVASLVARPHIIDGRNALDPQRWRASGWTYRGMGRP</sequence>
<dbReference type="InterPro" id="IPR014027">
    <property type="entry name" value="UDP-Glc/GDP-Man_DH_C"/>
</dbReference>
<dbReference type="PANTHER" id="PTHR43750:SF3">
    <property type="entry name" value="UDP-GLUCOSE 6-DEHYDROGENASE TUAD"/>
    <property type="match status" value="1"/>
</dbReference>
<dbReference type="EMBL" id="JYIW01000024">
    <property type="protein sequence ID" value="KJL29304.1"/>
    <property type="molecule type" value="Genomic_DNA"/>
</dbReference>
<feature type="binding site" evidence="10">
    <location>
        <position position="121"/>
    </location>
    <ligand>
        <name>NAD(+)</name>
        <dbReference type="ChEBI" id="CHEBI:57540"/>
    </ligand>
</feature>